<accession>A0A1E7TX92</accession>
<dbReference type="EMBL" id="CP023284">
    <property type="protein sequence ID" value="ATA53487.1"/>
    <property type="molecule type" value="Genomic_DNA"/>
</dbReference>
<evidence type="ECO:0000259" key="5">
    <source>
        <dbReference type="PROSITE" id="PS50949"/>
    </source>
</evidence>
<dbReference type="SMART" id="SM00345">
    <property type="entry name" value="HTH_GNTR"/>
    <property type="match status" value="1"/>
</dbReference>
<feature type="region of interest" description="Disordered" evidence="4">
    <location>
        <begin position="226"/>
        <end position="248"/>
    </location>
</feature>
<dbReference type="Pfam" id="PF00392">
    <property type="entry name" value="GntR"/>
    <property type="match status" value="1"/>
</dbReference>
<dbReference type="OrthoDB" id="9799812at2"/>
<dbReference type="Gene3D" id="1.20.120.530">
    <property type="entry name" value="GntR ligand-binding domain-like"/>
    <property type="match status" value="1"/>
</dbReference>
<feature type="domain" description="HTH gntR-type" evidence="5">
    <location>
        <begin position="16"/>
        <end position="83"/>
    </location>
</feature>
<dbReference type="CDD" id="cd07377">
    <property type="entry name" value="WHTH_GntR"/>
    <property type="match status" value="1"/>
</dbReference>
<dbReference type="InterPro" id="IPR036390">
    <property type="entry name" value="WH_DNA-bd_sf"/>
</dbReference>
<gene>
    <name evidence="6" type="ORF">CKY39_09865</name>
    <name evidence="7" type="ORF">J2W25_004911</name>
</gene>
<name>A0A1E7TX92_9BURK</name>
<dbReference type="InterPro" id="IPR000524">
    <property type="entry name" value="Tscrpt_reg_HTH_GntR"/>
</dbReference>
<dbReference type="GO" id="GO:0003677">
    <property type="term" value="F:DNA binding"/>
    <property type="evidence" value="ECO:0007669"/>
    <property type="project" value="UniProtKB-KW"/>
</dbReference>
<dbReference type="PANTHER" id="PTHR43537">
    <property type="entry name" value="TRANSCRIPTIONAL REGULATOR, GNTR FAMILY"/>
    <property type="match status" value="1"/>
</dbReference>
<dbReference type="SUPFAM" id="SSF48008">
    <property type="entry name" value="GntR ligand-binding domain-like"/>
    <property type="match status" value="1"/>
</dbReference>
<evidence type="ECO:0000256" key="2">
    <source>
        <dbReference type="ARBA" id="ARBA00023125"/>
    </source>
</evidence>
<dbReference type="InterPro" id="IPR008920">
    <property type="entry name" value="TF_FadR/GntR_C"/>
</dbReference>
<dbReference type="SMART" id="SM00895">
    <property type="entry name" value="FCD"/>
    <property type="match status" value="1"/>
</dbReference>
<evidence type="ECO:0000313" key="7">
    <source>
        <dbReference type="EMBL" id="MDP9925864.1"/>
    </source>
</evidence>
<dbReference type="PROSITE" id="PS50949">
    <property type="entry name" value="HTH_GNTR"/>
    <property type="match status" value="1"/>
</dbReference>
<evidence type="ECO:0000256" key="4">
    <source>
        <dbReference type="SAM" id="MobiDB-lite"/>
    </source>
</evidence>
<dbReference type="Pfam" id="PF07729">
    <property type="entry name" value="FCD"/>
    <property type="match status" value="1"/>
</dbReference>
<dbReference type="PANTHER" id="PTHR43537:SF45">
    <property type="entry name" value="GNTR FAMILY REGULATORY PROTEIN"/>
    <property type="match status" value="1"/>
</dbReference>
<dbReference type="GO" id="GO:0003700">
    <property type="term" value="F:DNA-binding transcription factor activity"/>
    <property type="evidence" value="ECO:0007669"/>
    <property type="project" value="InterPro"/>
</dbReference>
<organism evidence="6 8">
    <name type="scientific">Variovorax boronicumulans</name>
    <dbReference type="NCBI Taxonomy" id="436515"/>
    <lineage>
        <taxon>Bacteria</taxon>
        <taxon>Pseudomonadati</taxon>
        <taxon>Pseudomonadota</taxon>
        <taxon>Betaproteobacteria</taxon>
        <taxon>Burkholderiales</taxon>
        <taxon>Comamonadaceae</taxon>
        <taxon>Variovorax</taxon>
    </lineage>
</organism>
<dbReference type="PRINTS" id="PR00035">
    <property type="entry name" value="HTHGNTR"/>
</dbReference>
<keyword evidence="3" id="KW-0804">Transcription</keyword>
<proteinExistence type="predicted"/>
<dbReference type="Gene3D" id="1.10.10.10">
    <property type="entry name" value="Winged helix-like DNA-binding domain superfamily/Winged helix DNA-binding domain"/>
    <property type="match status" value="1"/>
</dbReference>
<keyword evidence="1" id="KW-0805">Transcription regulation</keyword>
<dbReference type="KEGG" id="vbo:CKY39_09865"/>
<dbReference type="SUPFAM" id="SSF46785">
    <property type="entry name" value="Winged helix' DNA-binding domain"/>
    <property type="match status" value="1"/>
</dbReference>
<dbReference type="EMBL" id="JAUSRR010000009">
    <property type="protein sequence ID" value="MDP9925864.1"/>
    <property type="molecule type" value="Genomic_DNA"/>
</dbReference>
<keyword evidence="2" id="KW-0238">DNA-binding</keyword>
<evidence type="ECO:0000256" key="1">
    <source>
        <dbReference type="ARBA" id="ARBA00023015"/>
    </source>
</evidence>
<dbReference type="STRING" id="436515.GCA_001752345_04362"/>
<feature type="compositionally biased region" description="Low complexity" evidence="4">
    <location>
        <begin position="229"/>
        <end position="239"/>
    </location>
</feature>
<evidence type="ECO:0000256" key="3">
    <source>
        <dbReference type="ARBA" id="ARBA00023163"/>
    </source>
</evidence>
<dbReference type="InterPro" id="IPR011711">
    <property type="entry name" value="GntR_C"/>
</dbReference>
<sequence>MVTSNHSAALAFLQSSSLPMLMQEEIERLIMTGELPVGSRINESELSQRFNTSRGPIREALRALEEAGLVRNEKNRGVFVREIAFEEADEIYELREALEEIIGRRVALAIQPDAVERLRAMVDAMRSAAQAQDVEQYAQLNLQFHEILLDTAGSKKLTETYKRLVKELHLFRMRALDSGGGLRVSADEHSHIVDAIASGNPDTAGRALREHVAGSRARMHKAFGRIDADAATSSNTTATPNHPPQKEV</sequence>
<dbReference type="RefSeq" id="WP_070061830.1">
    <property type="nucleotide sequence ID" value="NZ_BKDI01000006.1"/>
</dbReference>
<dbReference type="InterPro" id="IPR017723">
    <property type="entry name" value="Tscrpt_reg_AEP_util-assoc"/>
</dbReference>
<protein>
    <submittedName>
        <fullName evidence="6">Phosphonate utilization associated transcriptional regulator</fullName>
    </submittedName>
    <submittedName>
        <fullName evidence="7">Phosphonate utilization transcriptional regulator</fullName>
    </submittedName>
</protein>
<evidence type="ECO:0000313" key="6">
    <source>
        <dbReference type="EMBL" id="ATA53487.1"/>
    </source>
</evidence>
<dbReference type="AlphaFoldDB" id="A0A1E7TX92"/>
<evidence type="ECO:0000313" key="8">
    <source>
        <dbReference type="Proteomes" id="UP000217154"/>
    </source>
</evidence>
<dbReference type="NCBIfam" id="TIGR03338">
    <property type="entry name" value="phnR_burk"/>
    <property type="match status" value="1"/>
</dbReference>
<dbReference type="InterPro" id="IPR036388">
    <property type="entry name" value="WH-like_DNA-bd_sf"/>
</dbReference>
<dbReference type="Proteomes" id="UP000217154">
    <property type="component" value="Chromosome"/>
</dbReference>
<reference evidence="6 8" key="1">
    <citation type="submission" date="2017-09" db="EMBL/GenBank/DDBJ databases">
        <title>The diverse metabolic capabilities of V. boronicumulans make it an excellent choice for continued studies on novel biodegradation.</title>
        <authorList>
            <person name="Sun S."/>
        </authorList>
    </citation>
    <scope>NUCLEOTIDE SEQUENCE [LARGE SCALE GENOMIC DNA]</scope>
    <source>
        <strain evidence="6 8">J1</strain>
    </source>
</reference>
<reference evidence="7" key="2">
    <citation type="submission" date="2023-07" db="EMBL/GenBank/DDBJ databases">
        <title>Sorghum-associated microbial communities from plants grown in Nebraska, USA.</title>
        <authorList>
            <person name="Schachtman D."/>
        </authorList>
    </citation>
    <scope>NUCLEOTIDE SEQUENCE</scope>
    <source>
        <strain evidence="7">DS2795</strain>
    </source>
</reference>
<dbReference type="Proteomes" id="UP001244295">
    <property type="component" value="Unassembled WGS sequence"/>
</dbReference>